<protein>
    <submittedName>
        <fullName evidence="3">Unnamed protein product</fullName>
    </submittedName>
</protein>
<dbReference type="InterPro" id="IPR011009">
    <property type="entry name" value="Kinase-like_dom_sf"/>
</dbReference>
<dbReference type="EMBL" id="BSXW01000341">
    <property type="protein sequence ID" value="GMF19373.1"/>
    <property type="molecule type" value="Genomic_DNA"/>
</dbReference>
<dbReference type="PROSITE" id="PS50011">
    <property type="entry name" value="PROTEIN_KINASE_DOM"/>
    <property type="match status" value="1"/>
</dbReference>
<dbReference type="Gene3D" id="3.30.200.20">
    <property type="entry name" value="Phosphorylase Kinase, domain 1"/>
    <property type="match status" value="1"/>
</dbReference>
<keyword evidence="1" id="KW-1133">Transmembrane helix</keyword>
<dbReference type="AlphaFoldDB" id="A0A9W6TTJ0"/>
<keyword evidence="4" id="KW-1185">Reference proteome</keyword>
<dbReference type="Proteomes" id="UP001165083">
    <property type="component" value="Unassembled WGS sequence"/>
</dbReference>
<evidence type="ECO:0000259" key="2">
    <source>
        <dbReference type="PROSITE" id="PS50011"/>
    </source>
</evidence>
<comment type="caution">
    <text evidence="3">The sequence shown here is derived from an EMBL/GenBank/DDBJ whole genome shotgun (WGS) entry which is preliminary data.</text>
</comment>
<gene>
    <name evidence="3" type="ORF">Plil01_000739500</name>
</gene>
<dbReference type="InterPro" id="IPR001245">
    <property type="entry name" value="Ser-Thr/Tyr_kinase_cat_dom"/>
</dbReference>
<organism evidence="3 4">
    <name type="scientific">Phytophthora lilii</name>
    <dbReference type="NCBI Taxonomy" id="2077276"/>
    <lineage>
        <taxon>Eukaryota</taxon>
        <taxon>Sar</taxon>
        <taxon>Stramenopiles</taxon>
        <taxon>Oomycota</taxon>
        <taxon>Peronosporomycetes</taxon>
        <taxon>Peronosporales</taxon>
        <taxon>Peronosporaceae</taxon>
        <taxon>Phytophthora</taxon>
    </lineage>
</organism>
<dbReference type="PANTHER" id="PTHR44329:SF214">
    <property type="entry name" value="PROTEIN KINASE DOMAIN-CONTAINING PROTEIN"/>
    <property type="match status" value="1"/>
</dbReference>
<dbReference type="InterPro" id="IPR000719">
    <property type="entry name" value="Prot_kinase_dom"/>
</dbReference>
<dbReference type="GO" id="GO:0005524">
    <property type="term" value="F:ATP binding"/>
    <property type="evidence" value="ECO:0007669"/>
    <property type="project" value="InterPro"/>
</dbReference>
<accession>A0A9W6TTJ0</accession>
<evidence type="ECO:0000313" key="3">
    <source>
        <dbReference type="EMBL" id="GMF19373.1"/>
    </source>
</evidence>
<reference evidence="3" key="1">
    <citation type="submission" date="2023-04" db="EMBL/GenBank/DDBJ databases">
        <title>Phytophthora lilii NBRC 32176.</title>
        <authorList>
            <person name="Ichikawa N."/>
            <person name="Sato H."/>
            <person name="Tonouchi N."/>
        </authorList>
    </citation>
    <scope>NUCLEOTIDE SEQUENCE</scope>
    <source>
        <strain evidence="3">NBRC 32176</strain>
    </source>
</reference>
<dbReference type="GO" id="GO:0004674">
    <property type="term" value="F:protein serine/threonine kinase activity"/>
    <property type="evidence" value="ECO:0007669"/>
    <property type="project" value="TreeGrafter"/>
</dbReference>
<feature type="domain" description="Protein kinase" evidence="2">
    <location>
        <begin position="270"/>
        <end position="493"/>
    </location>
</feature>
<name>A0A9W6TTJ0_9STRA</name>
<sequence length="498" mass="54025">MPRIVSAFHSCLAPDGTTQEQMYSIEAYYSGTSCEGTPFLVNANQSSNCSSAKCSSNNGNATTSTVGMISFDCASDYLSAVRSKFGKSPYIIQVYSPETDCSTFGTASGFPASGNCEGSYSSNDTMGVHLVGTLEENGSATMEYYSGSPCLNIQWVLTESVDKETLENHSCDANRYTWYSSNDDICTSSSLSTGAIVGITIGCLVVAVAIGCFAFQRRRTKKLLAQSSLPLTTAILQSDDTIISEQVRSGRSGLWNDDIIIARHVPRDKVKVKKLINRGAYGEVYAGVFNRKQVAVKMLVPATRNSLQQANDFLAEAKLTASMDHPHIVSFIGVAWDSLSDLCILLEYMDGGDLRSLFDKYLVSNHPIGIDRQKLESLSMSVTHSRVGTSLWIAPEVMLGEKYDDKADVFSFGVVLSELDVHTLPYAQVRRTSDGSQMVNATLLQRITSGKAQVEFSESSPTAIVQLGRACVSLNPNDRPSAAEALYKLHVFLAQIIS</sequence>
<proteinExistence type="predicted"/>
<evidence type="ECO:0000313" key="4">
    <source>
        <dbReference type="Proteomes" id="UP001165083"/>
    </source>
</evidence>
<keyword evidence="1" id="KW-0812">Transmembrane</keyword>
<dbReference type="OrthoDB" id="127347at2759"/>
<dbReference type="SUPFAM" id="SSF56112">
    <property type="entry name" value="Protein kinase-like (PK-like)"/>
    <property type="match status" value="1"/>
</dbReference>
<feature type="transmembrane region" description="Helical" evidence="1">
    <location>
        <begin position="195"/>
        <end position="215"/>
    </location>
</feature>
<evidence type="ECO:0000256" key="1">
    <source>
        <dbReference type="SAM" id="Phobius"/>
    </source>
</evidence>
<dbReference type="PANTHER" id="PTHR44329">
    <property type="entry name" value="SERINE/THREONINE-PROTEIN KINASE TNNI3K-RELATED"/>
    <property type="match status" value="1"/>
</dbReference>
<dbReference type="Pfam" id="PF00069">
    <property type="entry name" value="Pkinase"/>
    <property type="match status" value="1"/>
</dbReference>
<dbReference type="InterPro" id="IPR051681">
    <property type="entry name" value="Ser/Thr_Kinases-Pseudokinases"/>
</dbReference>
<dbReference type="Pfam" id="PF07714">
    <property type="entry name" value="PK_Tyr_Ser-Thr"/>
    <property type="match status" value="1"/>
</dbReference>
<keyword evidence="1" id="KW-0472">Membrane</keyword>
<dbReference type="Gene3D" id="1.10.510.10">
    <property type="entry name" value="Transferase(Phosphotransferase) domain 1"/>
    <property type="match status" value="1"/>
</dbReference>